<name>A0A0C9MHM4_9FUNG</name>
<feature type="transmembrane region" description="Helical" evidence="1">
    <location>
        <begin position="16"/>
        <end position="36"/>
    </location>
</feature>
<dbReference type="AlphaFoldDB" id="A0A0C9MHM4"/>
<feature type="transmembrane region" description="Helical" evidence="1">
    <location>
        <begin position="48"/>
        <end position="71"/>
    </location>
</feature>
<dbReference type="EMBL" id="DF836314">
    <property type="protein sequence ID" value="GAN02617.1"/>
    <property type="molecule type" value="Genomic_DNA"/>
</dbReference>
<reference evidence="2" key="1">
    <citation type="submission" date="2014-09" db="EMBL/GenBank/DDBJ databases">
        <title>Draft genome sequence of an oleaginous Mucoromycotina fungus Mucor ambiguus NBRC6742.</title>
        <authorList>
            <person name="Takeda I."/>
            <person name="Yamane N."/>
            <person name="Morita T."/>
            <person name="Tamano K."/>
            <person name="Machida M."/>
            <person name="Baker S."/>
            <person name="Koike H."/>
        </authorList>
    </citation>
    <scope>NUCLEOTIDE SEQUENCE</scope>
    <source>
        <strain evidence="2">NBRC 6742</strain>
    </source>
</reference>
<gene>
    <name evidence="2" type="ORF">MAM1_0025c02061</name>
</gene>
<feature type="transmembrane region" description="Helical" evidence="1">
    <location>
        <begin position="77"/>
        <end position="98"/>
    </location>
</feature>
<proteinExistence type="predicted"/>
<evidence type="ECO:0000313" key="2">
    <source>
        <dbReference type="EMBL" id="GAN02617.1"/>
    </source>
</evidence>
<feature type="transmembrane region" description="Helical" evidence="1">
    <location>
        <begin position="105"/>
        <end position="128"/>
    </location>
</feature>
<sequence>MNLQNFFSLGSVLDSLMHYWVLAAAAAATVAHLLFWRCSLLVLDSAAYCRSFTVLVLSIAAAAVVLVLFAADVDVYLLSWRLLGVRFCCCCRLFAVLVMLCRINLVLFAAAVIIYLLLLAVLVMLLFLGKFVLVAAAVTTAVY</sequence>
<organism evidence="2">
    <name type="scientific">Mucor ambiguus</name>
    <dbReference type="NCBI Taxonomy" id="91626"/>
    <lineage>
        <taxon>Eukaryota</taxon>
        <taxon>Fungi</taxon>
        <taxon>Fungi incertae sedis</taxon>
        <taxon>Mucoromycota</taxon>
        <taxon>Mucoromycotina</taxon>
        <taxon>Mucoromycetes</taxon>
        <taxon>Mucorales</taxon>
        <taxon>Mucorineae</taxon>
        <taxon>Mucoraceae</taxon>
        <taxon>Mucor</taxon>
    </lineage>
</organism>
<evidence type="ECO:0000256" key="1">
    <source>
        <dbReference type="SAM" id="Phobius"/>
    </source>
</evidence>
<keyword evidence="1" id="KW-0472">Membrane</keyword>
<dbReference type="Proteomes" id="UP000053815">
    <property type="component" value="Unassembled WGS sequence"/>
</dbReference>
<evidence type="ECO:0000313" key="3">
    <source>
        <dbReference type="Proteomes" id="UP000053815"/>
    </source>
</evidence>
<accession>A0A0C9MHM4</accession>
<keyword evidence="3" id="KW-1185">Reference proteome</keyword>
<keyword evidence="1" id="KW-1133">Transmembrane helix</keyword>
<protein>
    <submittedName>
        <fullName evidence="2">Uncharacterized protein</fullName>
    </submittedName>
</protein>
<keyword evidence="1" id="KW-0812">Transmembrane</keyword>